<organism evidence="5 6">
    <name type="scientific">Amycolatopsis rhabdoformis</name>
    <dbReference type="NCBI Taxonomy" id="1448059"/>
    <lineage>
        <taxon>Bacteria</taxon>
        <taxon>Bacillati</taxon>
        <taxon>Actinomycetota</taxon>
        <taxon>Actinomycetes</taxon>
        <taxon>Pseudonocardiales</taxon>
        <taxon>Pseudonocardiaceae</taxon>
        <taxon>Amycolatopsis</taxon>
    </lineage>
</organism>
<keyword evidence="3" id="KW-0446">Lipid-binding</keyword>
<evidence type="ECO:0000313" key="5">
    <source>
        <dbReference type="EMBL" id="WSE34450.1"/>
    </source>
</evidence>
<evidence type="ECO:0000256" key="1">
    <source>
        <dbReference type="ARBA" id="ARBA00004255"/>
    </source>
</evidence>
<proteinExistence type="predicted"/>
<dbReference type="Gene3D" id="1.10.3630.10">
    <property type="entry name" value="yeast vps74-n-term truncation variant domain like"/>
    <property type="match status" value="1"/>
</dbReference>
<evidence type="ECO:0000313" key="6">
    <source>
        <dbReference type="Proteomes" id="UP001330812"/>
    </source>
</evidence>
<keyword evidence="6" id="KW-1185">Reference proteome</keyword>
<keyword evidence="2" id="KW-0333">Golgi apparatus</keyword>
<sequence>MGHDLAAGEAAMTLSLAARAYLLGCDSDGGRVRRRGDAALFVRAAALTDLLLRGRLRVAGGRVSASGAGPTGDLLLDDVLAGLADEGPTRWKRLLRQGSADTLHSLEQQLVAAGVLHSRVTPLWRRTVVRLAERAPADAVRATVDNALTAPLSEVDARAAALTALAAATRIGFTRRSARRHADRLRALDEVAGSVVPEVRAVVRGLRRRRTALIASSS</sequence>
<evidence type="ECO:0000256" key="4">
    <source>
        <dbReference type="ARBA" id="ARBA00023136"/>
    </source>
</evidence>
<dbReference type="EMBL" id="CP142149">
    <property type="protein sequence ID" value="WSE34450.1"/>
    <property type="molecule type" value="Genomic_DNA"/>
</dbReference>
<dbReference type="Proteomes" id="UP001330812">
    <property type="component" value="Chromosome"/>
</dbReference>
<dbReference type="InterPro" id="IPR008628">
    <property type="entry name" value="GPP34-like"/>
</dbReference>
<dbReference type="Pfam" id="PF05719">
    <property type="entry name" value="GPP34"/>
    <property type="match status" value="1"/>
</dbReference>
<accession>A0ABZ1ILT7</accession>
<protein>
    <submittedName>
        <fullName evidence="5">GPP34 family phosphoprotein</fullName>
    </submittedName>
</protein>
<evidence type="ECO:0000256" key="3">
    <source>
        <dbReference type="ARBA" id="ARBA00023121"/>
    </source>
</evidence>
<dbReference type="InterPro" id="IPR038261">
    <property type="entry name" value="GPP34-like_sf"/>
</dbReference>
<gene>
    <name evidence="5" type="ORF">VSH64_20580</name>
</gene>
<evidence type="ECO:0000256" key="2">
    <source>
        <dbReference type="ARBA" id="ARBA00023034"/>
    </source>
</evidence>
<dbReference type="RefSeq" id="WP_326837258.1">
    <property type="nucleotide sequence ID" value="NZ_CP142149.1"/>
</dbReference>
<reference evidence="5 6" key="1">
    <citation type="journal article" date="2015" name="Int. J. Syst. Evol. Microbiol.">
        <title>Amycolatopsis rhabdoformis sp. nov., an actinomycete isolated from a tropical forest soil.</title>
        <authorList>
            <person name="Souza W.R."/>
            <person name="Silva R.E."/>
            <person name="Goodfellow M."/>
            <person name="Busarakam K."/>
            <person name="Figueiro F.S."/>
            <person name="Ferreira D."/>
            <person name="Rodrigues-Filho E."/>
            <person name="Moraes L.A.B."/>
            <person name="Zucchi T.D."/>
        </authorList>
    </citation>
    <scope>NUCLEOTIDE SEQUENCE [LARGE SCALE GENOMIC DNA]</scope>
    <source>
        <strain evidence="5 6">NCIMB 14900</strain>
    </source>
</reference>
<comment type="subcellular location">
    <subcellularLocation>
        <location evidence="1">Golgi apparatus membrane</location>
        <topology evidence="1">Peripheral membrane protein</topology>
        <orientation evidence="1">Cytoplasmic side</orientation>
    </subcellularLocation>
</comment>
<name>A0ABZ1ILT7_9PSEU</name>
<keyword evidence="4" id="KW-0472">Membrane</keyword>